<reference evidence="6 7" key="1">
    <citation type="submission" date="2019-02" db="EMBL/GenBank/DDBJ databases">
        <title>Deep-cultivation of Planctomycetes and their phenomic and genomic characterization uncovers novel biology.</title>
        <authorList>
            <person name="Wiegand S."/>
            <person name="Jogler M."/>
            <person name="Boedeker C."/>
            <person name="Pinto D."/>
            <person name="Vollmers J."/>
            <person name="Rivas-Marin E."/>
            <person name="Kohn T."/>
            <person name="Peeters S.H."/>
            <person name="Heuer A."/>
            <person name="Rast P."/>
            <person name="Oberbeckmann S."/>
            <person name="Bunk B."/>
            <person name="Jeske O."/>
            <person name="Meyerdierks A."/>
            <person name="Storesund J.E."/>
            <person name="Kallscheuer N."/>
            <person name="Luecker S."/>
            <person name="Lage O.M."/>
            <person name="Pohl T."/>
            <person name="Merkel B.J."/>
            <person name="Hornburger P."/>
            <person name="Mueller R.-W."/>
            <person name="Bruemmer F."/>
            <person name="Labrenz M."/>
            <person name="Spormann A.M."/>
            <person name="Op den Camp H."/>
            <person name="Overmann J."/>
            <person name="Amann R."/>
            <person name="Jetten M.S.M."/>
            <person name="Mascher T."/>
            <person name="Medema M.H."/>
            <person name="Devos D.P."/>
            <person name="Kaster A.-K."/>
            <person name="Ovreas L."/>
            <person name="Rohde M."/>
            <person name="Galperin M.Y."/>
            <person name="Jogler C."/>
        </authorList>
    </citation>
    <scope>NUCLEOTIDE SEQUENCE [LARGE SCALE GENOMIC DNA]</scope>
    <source>
        <strain evidence="6 7">ETA_A8</strain>
    </source>
</reference>
<sequence length="343" mass="37293">MTDRQIVRPSRLDLESPGRRDYWVALEHDSIWGDHLLPLTVFVGPDSKPGEGLLATGSNHGNEYEGPVVLKHLIREINPADVLGRIILIPVLNPAAFLAGTRESTLDDGVNLNRAFVDGAGVTPALAGITHRIAAFVREYLWPRVHVVLDLHSGGEVARFAICANYHPVDDPQLARKIEETARWFGTPALMVYQNVTPGLLPSEAERLGKITVGTELGWGRAVCTEGVRYGRQGVLAAAIHNGQLRGTIEPIAHHAAGTQRKLEMVDRDCFTVAPFAGHYEPLLDCGTPVKKGQTVGLLHDFDHIDAEPWPARAGVDGVVLAQAWVSPVPRGQHIVVVGRDIT</sequence>
<keyword evidence="3" id="KW-0378">Hydrolase</keyword>
<evidence type="ECO:0000256" key="1">
    <source>
        <dbReference type="ARBA" id="ARBA00001947"/>
    </source>
</evidence>
<evidence type="ECO:0000256" key="2">
    <source>
        <dbReference type="ARBA" id="ARBA00022723"/>
    </source>
</evidence>
<feature type="domain" description="Succinylglutamate desuccinylase/Aspartoacylase catalytic" evidence="5">
    <location>
        <begin position="50"/>
        <end position="238"/>
    </location>
</feature>
<dbReference type="Gene3D" id="3.40.630.10">
    <property type="entry name" value="Zn peptidases"/>
    <property type="match status" value="1"/>
</dbReference>
<comment type="cofactor">
    <cofactor evidence="1">
        <name>Zn(2+)</name>
        <dbReference type="ChEBI" id="CHEBI:29105"/>
    </cofactor>
</comment>
<dbReference type="SUPFAM" id="SSF53187">
    <property type="entry name" value="Zn-dependent exopeptidases"/>
    <property type="match status" value="1"/>
</dbReference>
<evidence type="ECO:0000259" key="5">
    <source>
        <dbReference type="Pfam" id="PF24827"/>
    </source>
</evidence>
<dbReference type="InterPro" id="IPR055438">
    <property type="entry name" value="AstE_AspA_cat"/>
</dbReference>
<dbReference type="Pfam" id="PF24827">
    <property type="entry name" value="AstE_AspA_cat"/>
    <property type="match status" value="1"/>
</dbReference>
<dbReference type="Proteomes" id="UP000315017">
    <property type="component" value="Chromosome"/>
</dbReference>
<keyword evidence="2" id="KW-0479">Metal-binding</keyword>
<gene>
    <name evidence="6" type="ORF">ETAA8_28000</name>
</gene>
<name>A0A517YBX4_9BACT</name>
<evidence type="ECO:0000313" key="6">
    <source>
        <dbReference type="EMBL" id="QDU27711.1"/>
    </source>
</evidence>
<dbReference type="EMBL" id="CP036274">
    <property type="protein sequence ID" value="QDU27711.1"/>
    <property type="molecule type" value="Genomic_DNA"/>
</dbReference>
<dbReference type="AlphaFoldDB" id="A0A517YBX4"/>
<dbReference type="GO" id="GO:0016788">
    <property type="term" value="F:hydrolase activity, acting on ester bonds"/>
    <property type="evidence" value="ECO:0007669"/>
    <property type="project" value="InterPro"/>
</dbReference>
<evidence type="ECO:0000256" key="4">
    <source>
        <dbReference type="ARBA" id="ARBA00022833"/>
    </source>
</evidence>
<dbReference type="GO" id="GO:0046872">
    <property type="term" value="F:metal ion binding"/>
    <property type="evidence" value="ECO:0007669"/>
    <property type="project" value="UniProtKB-KW"/>
</dbReference>
<dbReference type="KEGG" id="aagg:ETAA8_28000"/>
<dbReference type="PANTHER" id="PTHR37326">
    <property type="entry name" value="BLL3975 PROTEIN"/>
    <property type="match status" value="1"/>
</dbReference>
<accession>A0A517YBX4</accession>
<dbReference type="PANTHER" id="PTHR37326:SF1">
    <property type="entry name" value="BLL3975 PROTEIN"/>
    <property type="match status" value="1"/>
</dbReference>
<dbReference type="OrthoDB" id="9782876at2"/>
<dbReference type="InterPro" id="IPR053138">
    <property type="entry name" value="N-alpha-Ac-DABA_deacetylase"/>
</dbReference>
<proteinExistence type="predicted"/>
<organism evidence="6 7">
    <name type="scientific">Anatilimnocola aggregata</name>
    <dbReference type="NCBI Taxonomy" id="2528021"/>
    <lineage>
        <taxon>Bacteria</taxon>
        <taxon>Pseudomonadati</taxon>
        <taxon>Planctomycetota</taxon>
        <taxon>Planctomycetia</taxon>
        <taxon>Pirellulales</taxon>
        <taxon>Pirellulaceae</taxon>
        <taxon>Anatilimnocola</taxon>
    </lineage>
</organism>
<keyword evidence="4" id="KW-0862">Zinc</keyword>
<evidence type="ECO:0000313" key="7">
    <source>
        <dbReference type="Proteomes" id="UP000315017"/>
    </source>
</evidence>
<evidence type="ECO:0000256" key="3">
    <source>
        <dbReference type="ARBA" id="ARBA00022801"/>
    </source>
</evidence>
<dbReference type="RefSeq" id="WP_145088790.1">
    <property type="nucleotide sequence ID" value="NZ_CP036274.1"/>
</dbReference>
<protein>
    <submittedName>
        <fullName evidence="6">Succinylglutamate desuccinylase / Aspartoacylase family protein</fullName>
    </submittedName>
</protein>
<keyword evidence="7" id="KW-1185">Reference proteome</keyword>